<accession>A0A2U3RPT4</accession>
<evidence type="ECO:0000259" key="2">
    <source>
        <dbReference type="PROSITE" id="PS51199"/>
    </source>
</evidence>
<feature type="compositionally biased region" description="Basic and acidic residues" evidence="1">
    <location>
        <begin position="12"/>
        <end position="27"/>
    </location>
</feature>
<keyword evidence="3" id="KW-0378">Hydrolase</keyword>
<keyword evidence="3" id="KW-0547">Nucleotide-binding</keyword>
<organism evidence="3 4">
    <name type="scientific">Orientia tsutsugamushi</name>
    <name type="common">Rickettsia tsutsugamushi</name>
    <dbReference type="NCBI Taxonomy" id="784"/>
    <lineage>
        <taxon>Bacteria</taxon>
        <taxon>Pseudomonadati</taxon>
        <taxon>Pseudomonadota</taxon>
        <taxon>Alphaproteobacteria</taxon>
        <taxon>Rickettsiales</taxon>
        <taxon>Rickettsiaceae</taxon>
        <taxon>Rickettsieae</taxon>
        <taxon>Orientia</taxon>
    </lineage>
</organism>
<feature type="domain" description="SF4 helicase" evidence="2">
    <location>
        <begin position="1"/>
        <end position="93"/>
    </location>
</feature>
<sequence length="93" mass="10714">MEVAESQLSRAVEQRSDKKPILSDMRESGSIEQNADIVMLIYRDEYYLPRSEPHPDSMEYEEWGTKQDKYYNTAEIIVAKHCNGSVGTVKITL</sequence>
<dbReference type="PROSITE" id="PS51199">
    <property type="entry name" value="SF4_HELICASE"/>
    <property type="match status" value="1"/>
</dbReference>
<dbReference type="PANTHER" id="PTHR30153:SF2">
    <property type="entry name" value="REPLICATIVE DNA HELICASE"/>
    <property type="match status" value="1"/>
</dbReference>
<evidence type="ECO:0000256" key="1">
    <source>
        <dbReference type="SAM" id="MobiDB-lite"/>
    </source>
</evidence>
<protein>
    <submittedName>
        <fullName evidence="3">Replicative DNA helicase DnaB</fullName>
    </submittedName>
</protein>
<dbReference type="PANTHER" id="PTHR30153">
    <property type="entry name" value="REPLICATIVE DNA HELICASE DNAB"/>
    <property type="match status" value="1"/>
</dbReference>
<dbReference type="Gene3D" id="3.40.50.300">
    <property type="entry name" value="P-loop containing nucleotide triphosphate hydrolases"/>
    <property type="match status" value="1"/>
</dbReference>
<dbReference type="GO" id="GO:0005524">
    <property type="term" value="F:ATP binding"/>
    <property type="evidence" value="ECO:0007669"/>
    <property type="project" value="InterPro"/>
</dbReference>
<dbReference type="Pfam" id="PF03796">
    <property type="entry name" value="DnaB_C"/>
    <property type="match status" value="1"/>
</dbReference>
<gene>
    <name evidence="3" type="primary">dnaB</name>
    <name evidence="3" type="ORF">KARP_01084</name>
</gene>
<keyword evidence="3" id="KW-0067">ATP-binding</keyword>
<dbReference type="EMBL" id="LS398548">
    <property type="protein sequence ID" value="SPR15202.1"/>
    <property type="molecule type" value="Genomic_DNA"/>
</dbReference>
<dbReference type="SUPFAM" id="SSF52540">
    <property type="entry name" value="P-loop containing nucleoside triphosphate hydrolases"/>
    <property type="match status" value="1"/>
</dbReference>
<dbReference type="InterPro" id="IPR027417">
    <property type="entry name" value="P-loop_NTPase"/>
</dbReference>
<dbReference type="GO" id="GO:0003678">
    <property type="term" value="F:DNA helicase activity"/>
    <property type="evidence" value="ECO:0007669"/>
    <property type="project" value="InterPro"/>
</dbReference>
<dbReference type="InterPro" id="IPR007694">
    <property type="entry name" value="DNA_helicase_DnaB-like_C"/>
</dbReference>
<evidence type="ECO:0000313" key="3">
    <source>
        <dbReference type="EMBL" id="SPR15202.1"/>
    </source>
</evidence>
<dbReference type="GO" id="GO:0005829">
    <property type="term" value="C:cytosol"/>
    <property type="evidence" value="ECO:0007669"/>
    <property type="project" value="TreeGrafter"/>
</dbReference>
<keyword evidence="3" id="KW-0347">Helicase</keyword>
<reference evidence="4" key="1">
    <citation type="submission" date="2018-03" db="EMBL/GenBank/DDBJ databases">
        <authorList>
            <person name="Batty M. E."/>
            <person name="Batty M E."/>
        </authorList>
    </citation>
    <scope>NUCLEOTIDE SEQUENCE [LARGE SCALE GENOMIC DNA]</scope>
</reference>
<proteinExistence type="predicted"/>
<dbReference type="AlphaFoldDB" id="A0A2U3RPT4"/>
<dbReference type="GO" id="GO:0006260">
    <property type="term" value="P:DNA replication"/>
    <property type="evidence" value="ECO:0007669"/>
    <property type="project" value="InterPro"/>
</dbReference>
<feature type="region of interest" description="Disordered" evidence="1">
    <location>
        <begin position="1"/>
        <end position="27"/>
    </location>
</feature>
<evidence type="ECO:0000313" key="4">
    <source>
        <dbReference type="Proteomes" id="UP000245243"/>
    </source>
</evidence>
<dbReference type="Proteomes" id="UP000245243">
    <property type="component" value="Chromosome I"/>
</dbReference>
<name>A0A2U3RPT4_ORITS</name>